<accession>D8LG84</accession>
<feature type="compositionally biased region" description="Basic and acidic residues" evidence="1">
    <location>
        <begin position="9"/>
        <end position="21"/>
    </location>
</feature>
<keyword evidence="4" id="KW-1185">Reference proteome</keyword>
<keyword evidence="2" id="KW-0812">Transmembrane</keyword>
<proteinExistence type="predicted"/>
<feature type="transmembrane region" description="Helical" evidence="2">
    <location>
        <begin position="39"/>
        <end position="62"/>
    </location>
</feature>
<gene>
    <name evidence="3" type="ORF">Esi_0158_0034</name>
</gene>
<organism evidence="3 4">
    <name type="scientific">Ectocarpus siliculosus</name>
    <name type="common">Brown alga</name>
    <name type="synonym">Conferva siliculosa</name>
    <dbReference type="NCBI Taxonomy" id="2880"/>
    <lineage>
        <taxon>Eukaryota</taxon>
        <taxon>Sar</taxon>
        <taxon>Stramenopiles</taxon>
        <taxon>Ochrophyta</taxon>
        <taxon>PX clade</taxon>
        <taxon>Phaeophyceae</taxon>
        <taxon>Ectocarpales</taxon>
        <taxon>Ectocarpaceae</taxon>
        <taxon>Ectocarpus</taxon>
    </lineage>
</organism>
<evidence type="ECO:0000313" key="4">
    <source>
        <dbReference type="Proteomes" id="UP000002630"/>
    </source>
</evidence>
<reference evidence="3 4" key="1">
    <citation type="journal article" date="2010" name="Nature">
        <title>The Ectocarpus genome and the independent evolution of multicellularity in brown algae.</title>
        <authorList>
            <person name="Cock J.M."/>
            <person name="Sterck L."/>
            <person name="Rouze P."/>
            <person name="Scornet D."/>
            <person name="Allen A.E."/>
            <person name="Amoutzias G."/>
            <person name="Anthouard V."/>
            <person name="Artiguenave F."/>
            <person name="Aury J.M."/>
            <person name="Badger J.H."/>
            <person name="Beszteri B."/>
            <person name="Billiau K."/>
            <person name="Bonnet E."/>
            <person name="Bothwell J.H."/>
            <person name="Bowler C."/>
            <person name="Boyen C."/>
            <person name="Brownlee C."/>
            <person name="Carrano C.J."/>
            <person name="Charrier B."/>
            <person name="Cho G.Y."/>
            <person name="Coelho S.M."/>
            <person name="Collen J."/>
            <person name="Corre E."/>
            <person name="Da Silva C."/>
            <person name="Delage L."/>
            <person name="Delaroque N."/>
            <person name="Dittami S.M."/>
            <person name="Doulbeau S."/>
            <person name="Elias M."/>
            <person name="Farnham G."/>
            <person name="Gachon C.M."/>
            <person name="Gschloessl B."/>
            <person name="Heesch S."/>
            <person name="Jabbari K."/>
            <person name="Jubin C."/>
            <person name="Kawai H."/>
            <person name="Kimura K."/>
            <person name="Kloareg B."/>
            <person name="Kupper F.C."/>
            <person name="Lang D."/>
            <person name="Le Bail A."/>
            <person name="Leblanc C."/>
            <person name="Lerouge P."/>
            <person name="Lohr M."/>
            <person name="Lopez P.J."/>
            <person name="Martens C."/>
            <person name="Maumus F."/>
            <person name="Michel G."/>
            <person name="Miranda-Saavedra D."/>
            <person name="Morales J."/>
            <person name="Moreau H."/>
            <person name="Motomura T."/>
            <person name="Nagasato C."/>
            <person name="Napoli C.A."/>
            <person name="Nelson D.R."/>
            <person name="Nyvall-Collen P."/>
            <person name="Peters A.F."/>
            <person name="Pommier C."/>
            <person name="Potin P."/>
            <person name="Poulain J."/>
            <person name="Quesneville H."/>
            <person name="Read B."/>
            <person name="Rensing S.A."/>
            <person name="Ritter A."/>
            <person name="Rousvoal S."/>
            <person name="Samanta M."/>
            <person name="Samson G."/>
            <person name="Schroeder D.C."/>
            <person name="Segurens B."/>
            <person name="Strittmatter M."/>
            <person name="Tonon T."/>
            <person name="Tregear J.W."/>
            <person name="Valentin K."/>
            <person name="von Dassow P."/>
            <person name="Yamagishi T."/>
            <person name="Van de Peer Y."/>
            <person name="Wincker P."/>
        </authorList>
    </citation>
    <scope>NUCLEOTIDE SEQUENCE [LARGE SCALE GENOMIC DNA]</scope>
    <source>
        <strain evidence="4">Ec32 / CCAP1310/4</strain>
    </source>
</reference>
<dbReference type="Proteomes" id="UP000002630">
    <property type="component" value="Linkage Group LG12"/>
</dbReference>
<protein>
    <submittedName>
        <fullName evidence="3">Uncharacterized protein</fullName>
    </submittedName>
</protein>
<sequence>MSRRVKRHQNADASDRPDRVDGAVKGRVYTDRLLLRRTMFIDIPFCVFWTGSLFCFVLLFGFEQVVSCTRTKDRGRYLPEWVAYHWAMGVDEMNIFDDDSVDDTREVRILV</sequence>
<keyword evidence="2" id="KW-0472">Membrane</keyword>
<evidence type="ECO:0000256" key="2">
    <source>
        <dbReference type="SAM" id="Phobius"/>
    </source>
</evidence>
<keyword evidence="2" id="KW-1133">Transmembrane helix</keyword>
<feature type="region of interest" description="Disordered" evidence="1">
    <location>
        <begin position="1"/>
        <end position="21"/>
    </location>
</feature>
<name>D8LG84_ECTSI</name>
<dbReference type="EMBL" id="FN648129">
    <property type="protein sequence ID" value="CBN78983.1"/>
    <property type="molecule type" value="Genomic_DNA"/>
</dbReference>
<dbReference type="EMBL" id="FN649737">
    <property type="protein sequence ID" value="CBN78983.1"/>
    <property type="molecule type" value="Genomic_DNA"/>
</dbReference>
<evidence type="ECO:0000313" key="3">
    <source>
        <dbReference type="EMBL" id="CBN78983.1"/>
    </source>
</evidence>
<dbReference type="OrthoDB" id="2526284at2759"/>
<dbReference type="InParanoid" id="D8LG84"/>
<evidence type="ECO:0000256" key="1">
    <source>
        <dbReference type="SAM" id="MobiDB-lite"/>
    </source>
</evidence>
<dbReference type="AlphaFoldDB" id="D8LG84"/>